<dbReference type="CDD" id="cd12282">
    <property type="entry name" value="RRM2_TatSF1_like"/>
    <property type="match status" value="1"/>
</dbReference>
<evidence type="ECO:0000259" key="9">
    <source>
        <dbReference type="PROSITE" id="PS50102"/>
    </source>
</evidence>
<dbReference type="Gene3D" id="3.30.70.330">
    <property type="match status" value="1"/>
</dbReference>
<feature type="domain" description="RRM" evidence="9">
    <location>
        <begin position="389"/>
        <end position="474"/>
    </location>
</feature>
<dbReference type="GO" id="GO:0004140">
    <property type="term" value="F:dephospho-CoA kinase activity"/>
    <property type="evidence" value="ECO:0007669"/>
    <property type="project" value="InterPro"/>
</dbReference>
<organism evidence="10 11">
    <name type="scientific">Caenorhabditis japonica</name>
    <dbReference type="NCBI Taxonomy" id="281687"/>
    <lineage>
        <taxon>Eukaryota</taxon>
        <taxon>Metazoa</taxon>
        <taxon>Ecdysozoa</taxon>
        <taxon>Nematoda</taxon>
        <taxon>Chromadorea</taxon>
        <taxon>Rhabditida</taxon>
        <taxon>Rhabditina</taxon>
        <taxon>Rhabditomorpha</taxon>
        <taxon>Rhabditoidea</taxon>
        <taxon>Rhabditidae</taxon>
        <taxon>Peloderinae</taxon>
        <taxon>Caenorhabditis</taxon>
    </lineage>
</organism>
<dbReference type="SMART" id="SM00360">
    <property type="entry name" value="RRM"/>
    <property type="match status" value="1"/>
</dbReference>
<dbReference type="GO" id="GO:0000398">
    <property type="term" value="P:mRNA splicing, via spliceosome"/>
    <property type="evidence" value="ECO:0007669"/>
    <property type="project" value="UniProtKB-ARBA"/>
</dbReference>
<dbReference type="Gene3D" id="3.40.50.620">
    <property type="entry name" value="HUPs"/>
    <property type="match status" value="1"/>
</dbReference>
<dbReference type="Pfam" id="PF00076">
    <property type="entry name" value="RRM_1"/>
    <property type="match status" value="1"/>
</dbReference>
<dbReference type="SUPFAM" id="SSF54928">
    <property type="entry name" value="RNA-binding domain, RBD"/>
    <property type="match status" value="1"/>
</dbReference>
<keyword evidence="3" id="KW-0677">Repeat</keyword>
<dbReference type="InterPro" id="IPR001977">
    <property type="entry name" value="Depp_CoAkinase"/>
</dbReference>
<keyword evidence="11" id="KW-1185">Reference proteome</keyword>
<evidence type="ECO:0000256" key="2">
    <source>
        <dbReference type="ARBA" id="ARBA00022664"/>
    </source>
</evidence>
<comment type="similarity">
    <text evidence="1">Belongs to the HTATSF1 family.</text>
</comment>
<dbReference type="GO" id="GO:0003723">
    <property type="term" value="F:RNA binding"/>
    <property type="evidence" value="ECO:0007669"/>
    <property type="project" value="UniProtKB-UniRule"/>
</dbReference>
<evidence type="ECO:0000256" key="3">
    <source>
        <dbReference type="ARBA" id="ARBA00022737"/>
    </source>
</evidence>
<dbReference type="Gene3D" id="3.40.50.300">
    <property type="entry name" value="P-loop containing nucleotide triphosphate hydrolases"/>
    <property type="match status" value="1"/>
</dbReference>
<dbReference type="GO" id="GO:0005684">
    <property type="term" value="C:U2-type spliceosomal complex"/>
    <property type="evidence" value="ECO:0007669"/>
    <property type="project" value="TreeGrafter"/>
</dbReference>
<evidence type="ECO:0000256" key="1">
    <source>
        <dbReference type="ARBA" id="ARBA00007747"/>
    </source>
</evidence>
<dbReference type="PROSITE" id="PS51219">
    <property type="entry name" value="DPCK"/>
    <property type="match status" value="1"/>
</dbReference>
<dbReference type="NCBIfam" id="NF001985">
    <property type="entry name" value="PRK00777.1"/>
    <property type="match status" value="1"/>
</dbReference>
<dbReference type="InterPro" id="IPR014729">
    <property type="entry name" value="Rossmann-like_a/b/a_fold"/>
</dbReference>
<evidence type="ECO:0000313" key="10">
    <source>
        <dbReference type="EnsemblMetazoa" id="CJA33557.1"/>
    </source>
</evidence>
<dbReference type="GO" id="GO:0005524">
    <property type="term" value="F:ATP binding"/>
    <property type="evidence" value="ECO:0007669"/>
    <property type="project" value="UniProtKB-KW"/>
</dbReference>
<dbReference type="InterPro" id="IPR012677">
    <property type="entry name" value="Nucleotide-bd_a/b_plait_sf"/>
</dbReference>
<keyword evidence="7" id="KW-0508">mRNA splicing</keyword>
<reference evidence="11" key="1">
    <citation type="submission" date="2010-08" db="EMBL/GenBank/DDBJ databases">
        <authorList>
            <consortium name="Caenorhabditis japonica Sequencing Consortium"/>
            <person name="Wilson R.K."/>
        </authorList>
    </citation>
    <scope>NUCLEOTIDE SEQUENCE [LARGE SCALE GENOMIC DNA]</scope>
    <source>
        <strain evidence="11">DF5081</strain>
    </source>
</reference>
<dbReference type="AlphaFoldDB" id="A0A8R1EES9"/>
<dbReference type="InterPro" id="IPR035979">
    <property type="entry name" value="RBD_domain_sf"/>
</dbReference>
<reference evidence="10" key="2">
    <citation type="submission" date="2022-06" db="UniProtKB">
        <authorList>
            <consortium name="EnsemblMetazoa"/>
        </authorList>
    </citation>
    <scope>IDENTIFICATION</scope>
    <source>
        <strain evidence="10">DF5081</strain>
    </source>
</reference>
<sequence length="572" mass="64779">MTSKYGLLVLNSKNVQKLKQLLTSAAASLSSRLYVRLNPDQPRSDELVSNIYLNSAHFCPNVDVRLLVKSRLPNEEYILIGEEAAEDLTEPTKRYKKVVLGGTFDRLHNGHKVLLNKAAELASEDVVVGVTEKDMILKKSLFEMIEPVELRINRVVEFVEDISGTAKCLAEPIIDPFGPSTRIEDLEAIVVSRETVKGADAVNKKRGEKGMSQLDVIIVELVEGNDEILKETKISSSSRRRADLGKLLRPVNNVPRRPGAPYVIGLAGGIASGKSHIGKYLKEKHGFEVIDCDKLAHTYDDGELKGDGRCCYIKKESVDLACDILDGAHLKGKDVKVEEAHFEMKGDFDPTKKRKRLTEDQKKRYREQQNKIFEWVPDKPRNYRPKSDCTVIVKNMFTQEQMRRNAALMLDLKEEMEQSCAKYGTVKKVIVYDNHPDGIVSVSFTTTDESDNAVKYLNGRVVDGRRLTAELWDGKTKYKVEETEEEAERRHAEFEKYIIIAKLHRGIRNNQFGDKEVALLFALHILYSTNTDKDTIFNEICDGLKQELSLTNPNATGVYDRLVMNLRFVPHH</sequence>
<dbReference type="PANTHER" id="PTHR15608:SF0">
    <property type="entry name" value="HIV TAT-SPECIFIC FACTOR 1"/>
    <property type="match status" value="1"/>
</dbReference>
<evidence type="ECO:0000256" key="4">
    <source>
        <dbReference type="ARBA" id="ARBA00022741"/>
    </source>
</evidence>
<dbReference type="FunFam" id="3.40.50.620:FF:000089">
    <property type="entry name" value="Bifunctional coenzyme A synthase"/>
    <property type="match status" value="1"/>
</dbReference>
<dbReference type="SUPFAM" id="SSF52540">
    <property type="entry name" value="P-loop containing nucleoside triphosphate hydrolases"/>
    <property type="match status" value="1"/>
</dbReference>
<dbReference type="EnsemblMetazoa" id="CJA33557.1">
    <property type="protein sequence ID" value="CJA33557.1"/>
    <property type="gene ID" value="WBGene00209404"/>
</dbReference>
<dbReference type="InterPro" id="IPR004821">
    <property type="entry name" value="Cyt_trans-like"/>
</dbReference>
<dbReference type="FunFam" id="3.30.70.330:FF:000105">
    <property type="entry name" value="HIV Tat-specific factor 1 homolog"/>
    <property type="match status" value="1"/>
</dbReference>
<keyword evidence="2" id="KW-0507">mRNA processing</keyword>
<dbReference type="NCBIfam" id="TIGR00125">
    <property type="entry name" value="cyt_tran_rel"/>
    <property type="match status" value="1"/>
</dbReference>
<evidence type="ECO:0000313" key="11">
    <source>
        <dbReference type="Proteomes" id="UP000005237"/>
    </source>
</evidence>
<dbReference type="InterPro" id="IPR000504">
    <property type="entry name" value="RRM_dom"/>
</dbReference>
<dbReference type="Proteomes" id="UP000005237">
    <property type="component" value="Unassembled WGS sequence"/>
</dbReference>
<dbReference type="Pfam" id="PF01467">
    <property type="entry name" value="CTP_transf_like"/>
    <property type="match status" value="1"/>
</dbReference>
<evidence type="ECO:0000256" key="5">
    <source>
        <dbReference type="ARBA" id="ARBA00022840"/>
    </source>
</evidence>
<dbReference type="InterPro" id="IPR034393">
    <property type="entry name" value="TatSF1-like"/>
</dbReference>
<proteinExistence type="inferred from homology"/>
<accession>A0A8R1EES9</accession>
<evidence type="ECO:0000256" key="7">
    <source>
        <dbReference type="ARBA" id="ARBA00023187"/>
    </source>
</evidence>
<evidence type="ECO:0000256" key="6">
    <source>
        <dbReference type="ARBA" id="ARBA00022884"/>
    </source>
</evidence>
<name>A0A8R1EES9_CAEJA</name>
<dbReference type="Pfam" id="PF01121">
    <property type="entry name" value="CoaE"/>
    <property type="match status" value="1"/>
</dbReference>
<dbReference type="InterPro" id="IPR027417">
    <property type="entry name" value="P-loop_NTPase"/>
</dbReference>
<keyword evidence="5" id="KW-0067">ATP-binding</keyword>
<dbReference type="CDD" id="cd02164">
    <property type="entry name" value="PPAT_CoAS"/>
    <property type="match status" value="1"/>
</dbReference>
<dbReference type="GO" id="GO:0015937">
    <property type="term" value="P:coenzyme A biosynthetic process"/>
    <property type="evidence" value="ECO:0007669"/>
    <property type="project" value="InterPro"/>
</dbReference>
<keyword evidence="6 8" id="KW-0694">RNA-binding</keyword>
<protein>
    <submittedName>
        <fullName evidence="10">RRM domain-containing protein</fullName>
    </submittedName>
</protein>
<dbReference type="GO" id="GO:0005686">
    <property type="term" value="C:U2 snRNP"/>
    <property type="evidence" value="ECO:0007669"/>
    <property type="project" value="TreeGrafter"/>
</dbReference>
<dbReference type="SUPFAM" id="SSF52374">
    <property type="entry name" value="Nucleotidylyl transferase"/>
    <property type="match status" value="1"/>
</dbReference>
<keyword evidence="4" id="KW-0547">Nucleotide-binding</keyword>
<evidence type="ECO:0000256" key="8">
    <source>
        <dbReference type="PROSITE-ProRule" id="PRU00176"/>
    </source>
</evidence>
<dbReference type="PROSITE" id="PS50102">
    <property type="entry name" value="RRM"/>
    <property type="match status" value="1"/>
</dbReference>
<dbReference type="PANTHER" id="PTHR15608">
    <property type="entry name" value="SPLICING FACTOR U2AF-ASSOCIATED PROTEIN 2"/>
    <property type="match status" value="1"/>
</dbReference>